<evidence type="ECO:0000313" key="1">
    <source>
        <dbReference type="EMBL" id="KAJ1104678.1"/>
    </source>
</evidence>
<reference evidence="1" key="1">
    <citation type="journal article" date="2022" name="bioRxiv">
        <title>Sequencing and chromosome-scale assembly of the giantPleurodeles waltlgenome.</title>
        <authorList>
            <person name="Brown T."/>
            <person name="Elewa A."/>
            <person name="Iarovenko S."/>
            <person name="Subramanian E."/>
            <person name="Araus A.J."/>
            <person name="Petzold A."/>
            <person name="Susuki M."/>
            <person name="Suzuki K.-i.T."/>
            <person name="Hayashi T."/>
            <person name="Toyoda A."/>
            <person name="Oliveira C."/>
            <person name="Osipova E."/>
            <person name="Leigh N.D."/>
            <person name="Simon A."/>
            <person name="Yun M.H."/>
        </authorList>
    </citation>
    <scope>NUCLEOTIDE SEQUENCE</scope>
    <source>
        <strain evidence="1">20211129_DDA</strain>
        <tissue evidence="1">Liver</tissue>
    </source>
</reference>
<organism evidence="1 2">
    <name type="scientific">Pleurodeles waltl</name>
    <name type="common">Iberian ribbed newt</name>
    <dbReference type="NCBI Taxonomy" id="8319"/>
    <lineage>
        <taxon>Eukaryota</taxon>
        <taxon>Metazoa</taxon>
        <taxon>Chordata</taxon>
        <taxon>Craniata</taxon>
        <taxon>Vertebrata</taxon>
        <taxon>Euteleostomi</taxon>
        <taxon>Amphibia</taxon>
        <taxon>Batrachia</taxon>
        <taxon>Caudata</taxon>
        <taxon>Salamandroidea</taxon>
        <taxon>Salamandridae</taxon>
        <taxon>Pleurodelinae</taxon>
        <taxon>Pleurodeles</taxon>
    </lineage>
</organism>
<comment type="caution">
    <text evidence="1">The sequence shown here is derived from an EMBL/GenBank/DDBJ whole genome shotgun (WGS) entry which is preliminary data.</text>
</comment>
<dbReference type="AlphaFoldDB" id="A0AAV7MM57"/>
<keyword evidence="2" id="KW-1185">Reference proteome</keyword>
<name>A0AAV7MM57_PLEWA</name>
<sequence>MAQESRPSPLILAVVAAALKSEMFRRALLLFPLHERRPDQLYFRQSVAKTTGFFLHHQAAATMLIRPTPPQADSPLSVHAQTSALGSLFPG</sequence>
<gene>
    <name evidence="1" type="ORF">NDU88_002087</name>
</gene>
<dbReference type="EMBL" id="JANPWB010000013">
    <property type="protein sequence ID" value="KAJ1104678.1"/>
    <property type="molecule type" value="Genomic_DNA"/>
</dbReference>
<evidence type="ECO:0008006" key="3">
    <source>
        <dbReference type="Google" id="ProtNLM"/>
    </source>
</evidence>
<evidence type="ECO:0000313" key="2">
    <source>
        <dbReference type="Proteomes" id="UP001066276"/>
    </source>
</evidence>
<protein>
    <recommendedName>
        <fullName evidence="3">Secreted protein</fullName>
    </recommendedName>
</protein>
<dbReference type="Proteomes" id="UP001066276">
    <property type="component" value="Chromosome 9"/>
</dbReference>
<accession>A0AAV7MM57</accession>
<proteinExistence type="predicted"/>